<protein>
    <submittedName>
        <fullName evidence="2">Molybdopterin-guanine dinucleotide biosynthesis protein B</fullName>
    </submittedName>
</protein>
<dbReference type="InterPro" id="IPR052539">
    <property type="entry name" value="MGD_biosynthesis_adapter"/>
</dbReference>
<proteinExistence type="predicted"/>
<dbReference type="Pfam" id="PF03205">
    <property type="entry name" value="MobB"/>
    <property type="match status" value="1"/>
</dbReference>
<accession>A0ABR9QLH0</accession>
<dbReference type="Gene3D" id="3.40.50.300">
    <property type="entry name" value="P-loop containing nucleotide triphosphate hydrolases"/>
    <property type="match status" value="1"/>
</dbReference>
<dbReference type="EMBL" id="JADCLJ010000022">
    <property type="protein sequence ID" value="MBE4909342.1"/>
    <property type="molecule type" value="Genomic_DNA"/>
</dbReference>
<name>A0ABR9QLH0_9BACI</name>
<dbReference type="Proteomes" id="UP001516662">
    <property type="component" value="Unassembled WGS sequence"/>
</dbReference>
<organism evidence="2 3">
    <name type="scientific">Litchfieldia luteola</name>
    <dbReference type="NCBI Taxonomy" id="682179"/>
    <lineage>
        <taxon>Bacteria</taxon>
        <taxon>Bacillati</taxon>
        <taxon>Bacillota</taxon>
        <taxon>Bacilli</taxon>
        <taxon>Bacillales</taxon>
        <taxon>Bacillaceae</taxon>
        <taxon>Litchfieldia</taxon>
    </lineage>
</organism>
<dbReference type="InterPro" id="IPR004435">
    <property type="entry name" value="MobB_dom"/>
</dbReference>
<evidence type="ECO:0000313" key="3">
    <source>
        <dbReference type="Proteomes" id="UP001516662"/>
    </source>
</evidence>
<dbReference type="PANTHER" id="PTHR40072">
    <property type="entry name" value="MOLYBDOPTERIN-GUANINE DINUCLEOTIDE BIOSYNTHESIS ADAPTER PROTEIN-RELATED"/>
    <property type="match status" value="1"/>
</dbReference>
<dbReference type="NCBIfam" id="TIGR00176">
    <property type="entry name" value="mobB"/>
    <property type="match status" value="1"/>
</dbReference>
<evidence type="ECO:0000313" key="2">
    <source>
        <dbReference type="EMBL" id="MBE4909342.1"/>
    </source>
</evidence>
<dbReference type="PANTHER" id="PTHR40072:SF1">
    <property type="entry name" value="MOLYBDOPTERIN-GUANINE DINUCLEOTIDE BIOSYNTHESIS ADAPTER PROTEIN"/>
    <property type="match status" value="1"/>
</dbReference>
<feature type="domain" description="Molybdopterin-guanine dinucleotide biosynthesis protein B (MobB)" evidence="1">
    <location>
        <begin position="9"/>
        <end position="141"/>
    </location>
</feature>
<evidence type="ECO:0000259" key="1">
    <source>
        <dbReference type="Pfam" id="PF03205"/>
    </source>
</evidence>
<dbReference type="InterPro" id="IPR027417">
    <property type="entry name" value="P-loop_NTPase"/>
</dbReference>
<dbReference type="CDD" id="cd03116">
    <property type="entry name" value="MobB"/>
    <property type="match status" value="1"/>
</dbReference>
<comment type="caution">
    <text evidence="2">The sequence shown here is derived from an EMBL/GenBank/DDBJ whole genome shotgun (WGS) entry which is preliminary data.</text>
</comment>
<reference evidence="2 3" key="1">
    <citation type="submission" date="2020-10" db="EMBL/GenBank/DDBJ databases">
        <title>Bacillus sp. HD4P25, an endophyte from a halophyte.</title>
        <authorList>
            <person name="Sun J.-Q."/>
        </authorList>
    </citation>
    <scope>NUCLEOTIDE SEQUENCE [LARGE SCALE GENOMIC DNA]</scope>
    <source>
        <strain evidence="2 3">YIM 93174</strain>
    </source>
</reference>
<sequence length="175" mass="19837">MALELDVPVIQVVGYQNSGKTTYVEKLIKQATTLGLRVATVKHHGHGGMPDMLDNGKDSDRHRLAGALAASVEGDGVLQLYCKRDEWKLNDILSIYKHLPIDLVIVEGYKNENYPKVVLVRNEDDITLLDRLTNIMAVISWFPLEEEVKQRFVTFNLSNDESVLLILQAVRERHE</sequence>
<dbReference type="SUPFAM" id="SSF52540">
    <property type="entry name" value="P-loop containing nucleoside triphosphate hydrolases"/>
    <property type="match status" value="1"/>
</dbReference>
<dbReference type="RefSeq" id="WP_193537888.1">
    <property type="nucleotide sequence ID" value="NZ_JADCLJ010000022.1"/>
</dbReference>
<keyword evidence="3" id="KW-1185">Reference proteome</keyword>
<gene>
    <name evidence="2" type="primary">mobB</name>
    <name evidence="2" type="ORF">IMZ08_14925</name>
</gene>